<evidence type="ECO:0000313" key="3">
    <source>
        <dbReference type="EMBL" id="MBI6182667.1"/>
    </source>
</evidence>
<evidence type="ECO:0000256" key="1">
    <source>
        <dbReference type="ARBA" id="ARBA00022801"/>
    </source>
</evidence>
<name>A0ABS0TX38_SERPR</name>
<dbReference type="EMBL" id="JAEHSL010000020">
    <property type="protein sequence ID" value="MBI6182667.1"/>
    <property type="molecule type" value="Genomic_DNA"/>
</dbReference>
<proteinExistence type="predicted"/>
<protein>
    <recommendedName>
        <fullName evidence="2">Sialate O-acetylesterase domain-containing protein</fullName>
    </recommendedName>
</protein>
<dbReference type="Proteomes" id="UP000639004">
    <property type="component" value="Unassembled WGS sequence"/>
</dbReference>
<feature type="domain" description="Sialate O-acetylesterase" evidence="2">
    <location>
        <begin position="344"/>
        <end position="606"/>
    </location>
</feature>
<sequence>MSSEGLPVDGVIGTDIVLNTRSTQQATDEAKSSLSADSAAQSADAAFKFSREAKSVTVVASDAADRAEAAADNAQNIADANTYYVTPEDPDGTIAGLAGTPEGKSFRVAQGVGSDASFIYYRKTNGQAVAIADYPSETSVRSVAGLIKKSSGKPFMRWRDKLGMVAAYWSADTEGGVGFVSKLVEFSRNGFFSENTEVSDNVIRNKDFSVVKSEDGSFRVKDRLGLTLLKAKAGNLYLPKISAILNSATNLSYGNVKISIGTGGDIIALRDSRGVVGLRVDKNCVLHAKIAGYDGNLPARKMTEDSIISLVQSFADSAKSNFGRRVFNNVPALGNPNKSKKKVQFWIVYGQSFCAGAQSGVALSITQSLGNVMLGDSPRGMKFSINDTYEYAPLGGANVFNPLVEVMQNNVGEIVSNTNGGYGETIASSFANNLKSYHNESLGIVNDDDFIIGVACCGVSGRTIEQLKKGATPEIYNRVETALDGIAEAAVAAGYDWEIGGIIYMQGENDNGQSFEFYYPRLQSMHDTLITSCMTKSGQDRKPLFMLNQLGNNYVRGMGVPSAQIELALKNDNVVLVGSYQGLSNPGQHLSANSYRLVGAMFARDAFRHMSGYGSYPFKCEKGVYQYNSIYLGMTPHVTPVKFSKVFNGWNYVEHADKGISVNDASGALSSVDLTVTVVSPTVIKVLCNRKLSGNVFVTIGDSAHNGTHNISDGGSEVAYNKWVYGVSNQYPQENVAELVNKKYSLATFAAIQTIQCNEV</sequence>
<reference evidence="3 4" key="1">
    <citation type="submission" date="2020-12" db="EMBL/GenBank/DDBJ databases">
        <title>Enhanced detection system for hospital associated transmission using whole genome sequencing surveillance.</title>
        <authorList>
            <person name="Harrison L.H."/>
            <person name="Van Tyne D."/>
            <person name="Marsh J.W."/>
            <person name="Griffith M.P."/>
            <person name="Snyder D.J."/>
            <person name="Cooper V.S."/>
            <person name="Mustapha M."/>
        </authorList>
    </citation>
    <scope>NUCLEOTIDE SEQUENCE [LARGE SCALE GENOMIC DNA]</scope>
    <source>
        <strain evidence="3 4">SER00238</strain>
    </source>
</reference>
<accession>A0ABS0TX38</accession>
<evidence type="ECO:0000313" key="4">
    <source>
        <dbReference type="Proteomes" id="UP000639004"/>
    </source>
</evidence>
<gene>
    <name evidence="3" type="ORF">JEQ07_20000</name>
</gene>
<dbReference type="Gene3D" id="3.40.50.1110">
    <property type="entry name" value="SGNH hydrolase"/>
    <property type="match status" value="1"/>
</dbReference>
<comment type="caution">
    <text evidence="3">The sequence shown here is derived from an EMBL/GenBank/DDBJ whole genome shotgun (WGS) entry which is preliminary data.</text>
</comment>
<dbReference type="SUPFAM" id="SSF52266">
    <property type="entry name" value="SGNH hydrolase"/>
    <property type="match status" value="1"/>
</dbReference>
<dbReference type="Pfam" id="PF03629">
    <property type="entry name" value="SASA"/>
    <property type="match status" value="1"/>
</dbReference>
<dbReference type="RefSeq" id="WP_198642490.1">
    <property type="nucleotide sequence ID" value="NZ_JAEHSL010000020.1"/>
</dbReference>
<dbReference type="InterPro" id="IPR005181">
    <property type="entry name" value="SASA"/>
</dbReference>
<organism evidence="3 4">
    <name type="scientific">Serratia proteamaculans</name>
    <dbReference type="NCBI Taxonomy" id="28151"/>
    <lineage>
        <taxon>Bacteria</taxon>
        <taxon>Pseudomonadati</taxon>
        <taxon>Pseudomonadota</taxon>
        <taxon>Gammaproteobacteria</taxon>
        <taxon>Enterobacterales</taxon>
        <taxon>Yersiniaceae</taxon>
        <taxon>Serratia</taxon>
    </lineage>
</organism>
<evidence type="ECO:0000259" key="2">
    <source>
        <dbReference type="Pfam" id="PF03629"/>
    </source>
</evidence>
<keyword evidence="1" id="KW-0378">Hydrolase</keyword>
<keyword evidence="4" id="KW-1185">Reference proteome</keyword>
<dbReference type="InterPro" id="IPR036514">
    <property type="entry name" value="SGNH_hydro_sf"/>
</dbReference>